<protein>
    <recommendedName>
        <fullName evidence="3">Barstar (Barnase inhibitor)</fullName>
    </recommendedName>
</protein>
<comment type="caution">
    <text evidence="1">The sequence shown here is derived from an EMBL/GenBank/DDBJ whole genome shotgun (WGS) entry which is preliminary data.</text>
</comment>
<sequence length="77" mass="8785">MAILYNVETADAFLTAYEDYAGKSSVYDCYWDFLSLIDVLFGSPEVYPGWVVFGVRGLTDIMMGERLDLMLKVWLSL</sequence>
<reference evidence="1 2" key="1">
    <citation type="journal article" date="2024" name="Int. J. Syst. Evol. Microbiol.">
        <title>Virgibacillus tibetensis sp. nov., isolated from salt lake on the Tibetan Plateau of China.</title>
        <authorList>
            <person name="Phurbu D."/>
            <person name="Liu Z.-X."/>
            <person name="Wang R."/>
            <person name="Zheng Y.-Y."/>
            <person name="Liu H.-C."/>
            <person name="Zhou Y.-G."/>
            <person name="Yu Y.-J."/>
            <person name="Li A.-H."/>
        </authorList>
    </citation>
    <scope>NUCLEOTIDE SEQUENCE [LARGE SCALE GENOMIC DNA]</scope>
    <source>
        <strain evidence="1 2">C22-A2</strain>
    </source>
</reference>
<accession>A0ABU6KJD6</accession>
<dbReference type="EMBL" id="JARZFX010000014">
    <property type="protein sequence ID" value="MEC5425437.1"/>
    <property type="molecule type" value="Genomic_DNA"/>
</dbReference>
<gene>
    <name evidence="1" type="ORF">QGM71_18305</name>
</gene>
<keyword evidence="2" id="KW-1185">Reference proteome</keyword>
<proteinExistence type="predicted"/>
<evidence type="ECO:0008006" key="3">
    <source>
        <dbReference type="Google" id="ProtNLM"/>
    </source>
</evidence>
<evidence type="ECO:0000313" key="1">
    <source>
        <dbReference type="EMBL" id="MEC5425437.1"/>
    </source>
</evidence>
<dbReference type="Proteomes" id="UP001335737">
    <property type="component" value="Unassembled WGS sequence"/>
</dbReference>
<evidence type="ECO:0000313" key="2">
    <source>
        <dbReference type="Proteomes" id="UP001335737"/>
    </source>
</evidence>
<organism evidence="1 2">
    <name type="scientific">Virgibacillus tibetensis</name>
    <dbReference type="NCBI Taxonomy" id="3042313"/>
    <lineage>
        <taxon>Bacteria</taxon>
        <taxon>Bacillati</taxon>
        <taxon>Bacillota</taxon>
        <taxon>Bacilli</taxon>
        <taxon>Bacillales</taxon>
        <taxon>Bacillaceae</taxon>
        <taxon>Virgibacillus</taxon>
    </lineage>
</organism>
<name>A0ABU6KJD6_9BACI</name>